<dbReference type="PANTHER" id="PTHR12117">
    <property type="entry name" value="HISTONE ACETYLTRANSFERASE COMPLEX"/>
    <property type="match status" value="1"/>
</dbReference>
<evidence type="ECO:0000256" key="3">
    <source>
        <dbReference type="ARBA" id="ARBA00022964"/>
    </source>
</evidence>
<dbReference type="STRING" id="1331196.A0A1B9IX28"/>
<dbReference type="GO" id="GO:0031418">
    <property type="term" value="F:L-ascorbic acid binding"/>
    <property type="evidence" value="ECO:0007669"/>
    <property type="project" value="UniProtKB-KW"/>
</dbReference>
<dbReference type="AlphaFoldDB" id="A0A1B9IX28"/>
<organism evidence="7 8">
    <name type="scientific">Kwoniella mangroviensis CBS 10435</name>
    <dbReference type="NCBI Taxonomy" id="1331196"/>
    <lineage>
        <taxon>Eukaryota</taxon>
        <taxon>Fungi</taxon>
        <taxon>Dikarya</taxon>
        <taxon>Basidiomycota</taxon>
        <taxon>Agaricomycotina</taxon>
        <taxon>Tremellomycetes</taxon>
        <taxon>Tremellales</taxon>
        <taxon>Cryptococcaceae</taxon>
        <taxon>Kwoniella</taxon>
    </lineage>
</organism>
<evidence type="ECO:0000313" key="8">
    <source>
        <dbReference type="Proteomes" id="UP000092583"/>
    </source>
</evidence>
<comment type="cofactor">
    <cofactor evidence="1">
        <name>L-ascorbate</name>
        <dbReference type="ChEBI" id="CHEBI:38290"/>
    </cofactor>
</comment>
<keyword evidence="8" id="KW-1185">Reference proteome</keyword>
<dbReference type="InterPro" id="IPR019601">
    <property type="entry name" value="Oxoglutarate/Fe-dep_Oase_C"/>
</dbReference>
<feature type="compositionally biased region" description="Basic residues" evidence="5">
    <location>
        <begin position="593"/>
        <end position="603"/>
    </location>
</feature>
<feature type="region of interest" description="Disordered" evidence="5">
    <location>
        <begin position="544"/>
        <end position="566"/>
    </location>
</feature>
<keyword evidence="4" id="KW-0560">Oxidoreductase</keyword>
<evidence type="ECO:0000256" key="4">
    <source>
        <dbReference type="ARBA" id="ARBA00023002"/>
    </source>
</evidence>
<name>A0A1B9IX28_9TREE</name>
<proteinExistence type="predicted"/>
<reference evidence="7 8" key="1">
    <citation type="submission" date="2013-07" db="EMBL/GenBank/DDBJ databases">
        <title>The Genome Sequence of Kwoniella mangroviensis CBS10435.</title>
        <authorList>
            <consortium name="The Broad Institute Genome Sequencing Platform"/>
            <person name="Cuomo C."/>
            <person name="Litvintseva A."/>
            <person name="Chen Y."/>
            <person name="Heitman J."/>
            <person name="Sun S."/>
            <person name="Springer D."/>
            <person name="Dromer F."/>
            <person name="Young S.K."/>
            <person name="Zeng Q."/>
            <person name="Gargeya S."/>
            <person name="Fitzgerald M."/>
            <person name="Abouelleil A."/>
            <person name="Alvarado L."/>
            <person name="Berlin A.M."/>
            <person name="Chapman S.B."/>
            <person name="Dewar J."/>
            <person name="Goldberg J."/>
            <person name="Griggs A."/>
            <person name="Gujja S."/>
            <person name="Hansen M."/>
            <person name="Howarth C."/>
            <person name="Imamovic A."/>
            <person name="Larimer J."/>
            <person name="McCowan C."/>
            <person name="Murphy C."/>
            <person name="Pearson M."/>
            <person name="Priest M."/>
            <person name="Roberts A."/>
            <person name="Saif S."/>
            <person name="Shea T."/>
            <person name="Sykes S."/>
            <person name="Wortman J."/>
            <person name="Nusbaum C."/>
            <person name="Birren B."/>
        </authorList>
    </citation>
    <scope>NUCLEOTIDE SEQUENCE [LARGE SCALE GENOMIC DNA]</scope>
    <source>
        <strain evidence="7 8">CBS 10435</strain>
    </source>
</reference>
<feature type="compositionally biased region" description="Low complexity" evidence="5">
    <location>
        <begin position="1"/>
        <end position="14"/>
    </location>
</feature>
<keyword evidence="2" id="KW-0847">Vitamin C</keyword>
<dbReference type="InterPro" id="IPR043044">
    <property type="entry name" value="TPA1/Ofd1_C"/>
</dbReference>
<feature type="compositionally biased region" description="Acidic residues" evidence="5">
    <location>
        <begin position="641"/>
        <end position="653"/>
    </location>
</feature>
<dbReference type="EMBL" id="KI669460">
    <property type="protein sequence ID" value="OCF60083.1"/>
    <property type="molecule type" value="Genomic_DNA"/>
</dbReference>
<evidence type="ECO:0000256" key="2">
    <source>
        <dbReference type="ARBA" id="ARBA00022896"/>
    </source>
</evidence>
<dbReference type="InterPro" id="IPR039558">
    <property type="entry name" value="TPA1/OFD1_N"/>
</dbReference>
<dbReference type="Gene3D" id="3.60.130.20">
    <property type="entry name" value="Oxoglutarate/iron-dependent oxygenase, C-terminal degradation domain"/>
    <property type="match status" value="1"/>
</dbReference>
<evidence type="ECO:0000313" key="7">
    <source>
        <dbReference type="EMBL" id="OCF60083.1"/>
    </source>
</evidence>
<evidence type="ECO:0000256" key="5">
    <source>
        <dbReference type="SAM" id="MobiDB-lite"/>
    </source>
</evidence>
<feature type="region of interest" description="Disordered" evidence="5">
    <location>
        <begin position="1"/>
        <end position="34"/>
    </location>
</feature>
<dbReference type="OrthoDB" id="430522at2759"/>
<dbReference type="Pfam" id="PF10637">
    <property type="entry name" value="Ofd1_CTDD"/>
    <property type="match status" value="2"/>
</dbReference>
<dbReference type="GO" id="GO:0005506">
    <property type="term" value="F:iron ion binding"/>
    <property type="evidence" value="ECO:0007669"/>
    <property type="project" value="InterPro"/>
</dbReference>
<sequence>MPAAVRPRPSSPSADKPPAHKRAKADATTNLHESINLPTPQQVHAYREGYNQATPYKYAAIEGLLSDDLLEAVVEESWTFGIRGEEGSHPGWGWEQKETDIYSIQQTPDLSSLDPAHLPDETLEALPMTTRLKNALYSEEFRNLVREVTGCGPLSGKKTDLSAGLYTTGSHLLLHDDSISTRLISYILYLPNSPLDAPKADVELTPSADGKFLKGWDPKWGGSLELFPVENGEEVGPPGTKRVAKVDVKWGQIVFFEVQPGRSYHSVEEVIIDEGRQRMGVSGWFHRPTKGEDGYEPLDREKLKAELSSLAQITAAPTIPFTPYTSEPPVGLKPSDLTFLADFIAPSYLTVPTLEKLSGQFAEASEIVLHNFLAPAVAAKLKAETESVDKRDYPNDLIPTQDLGEGDGWVIQGPASKHRYLNLTGNSTSTPVFQSIHQVLFPSEAFRAWLSVVSSLAPLGRRTEGRRFRKGLDYTLANGEDGKGDARLDVSFGATWWADVPSGSDEEETLVDHGGWECYLAAPDEGEDPAVYQSSHAKKLAKLEAEENKGVRPIESVAPNQEKKDVLPVEASTAVTEHIDTPHPVEAVTASGKTHHAHHHDKSKPHPVEAATADKDGQGPSISINGTELEFDPDQFSPSDFDSDSEMGDDDDGPLLTQPVSFNKLLLVLRDPGVMKFTKYLSARAKGSRWDISGEWEVGVMEEAEGEGEKEEDMA</sequence>
<protein>
    <submittedName>
        <fullName evidence="7">Nuclear protein</fullName>
    </submittedName>
</protein>
<evidence type="ECO:0000256" key="1">
    <source>
        <dbReference type="ARBA" id="ARBA00001961"/>
    </source>
</evidence>
<feature type="compositionally biased region" description="Basic and acidic residues" evidence="5">
    <location>
        <begin position="604"/>
        <end position="617"/>
    </location>
</feature>
<dbReference type="PANTHER" id="PTHR12117:SF0">
    <property type="entry name" value="PROLYL 3-HYDROXYLASE OGFOD1"/>
    <property type="match status" value="1"/>
</dbReference>
<dbReference type="Proteomes" id="UP000092583">
    <property type="component" value="Unassembled WGS sequence"/>
</dbReference>
<dbReference type="Gene3D" id="2.60.120.620">
    <property type="entry name" value="q2cbj1_9rhob like domain"/>
    <property type="match status" value="1"/>
</dbReference>
<keyword evidence="3" id="KW-0223">Dioxygenase</keyword>
<gene>
    <name evidence="7" type="ORF">L486_02759</name>
</gene>
<dbReference type="GO" id="GO:0006449">
    <property type="term" value="P:regulation of translational termination"/>
    <property type="evidence" value="ECO:0007669"/>
    <property type="project" value="TreeGrafter"/>
</dbReference>
<feature type="region of interest" description="Disordered" evidence="5">
    <location>
        <begin position="589"/>
        <end position="656"/>
    </location>
</feature>
<dbReference type="GO" id="GO:0031543">
    <property type="term" value="F:peptidyl-proline dioxygenase activity"/>
    <property type="evidence" value="ECO:0007669"/>
    <property type="project" value="TreeGrafter"/>
</dbReference>
<evidence type="ECO:0000259" key="6">
    <source>
        <dbReference type="SMART" id="SM00702"/>
    </source>
</evidence>
<reference evidence="8" key="2">
    <citation type="submission" date="2013-12" db="EMBL/GenBank/DDBJ databases">
        <title>Evolution of pathogenesis and genome organization in the Tremellales.</title>
        <authorList>
            <person name="Cuomo C."/>
            <person name="Litvintseva A."/>
            <person name="Heitman J."/>
            <person name="Chen Y."/>
            <person name="Sun S."/>
            <person name="Springer D."/>
            <person name="Dromer F."/>
            <person name="Young S."/>
            <person name="Zeng Q."/>
            <person name="Chapman S."/>
            <person name="Gujja S."/>
            <person name="Saif S."/>
            <person name="Birren B."/>
        </authorList>
    </citation>
    <scope>NUCLEOTIDE SEQUENCE [LARGE SCALE GENOMIC DNA]</scope>
    <source>
        <strain evidence="8">CBS 10435</strain>
    </source>
</reference>
<dbReference type="Pfam" id="PF13661">
    <property type="entry name" value="2OG-FeII_Oxy_4"/>
    <property type="match status" value="1"/>
</dbReference>
<dbReference type="GO" id="GO:0005737">
    <property type="term" value="C:cytoplasm"/>
    <property type="evidence" value="ECO:0007669"/>
    <property type="project" value="TreeGrafter"/>
</dbReference>
<accession>A0A1B9IX28</accession>
<dbReference type="SMART" id="SM00702">
    <property type="entry name" value="P4Hc"/>
    <property type="match status" value="1"/>
</dbReference>
<feature type="domain" description="Prolyl 4-hydroxylase alpha subunit" evidence="6">
    <location>
        <begin position="56"/>
        <end position="286"/>
    </location>
</feature>
<dbReference type="InterPro" id="IPR006620">
    <property type="entry name" value="Pro_4_hyd_alph"/>
</dbReference>
<dbReference type="InterPro" id="IPR051842">
    <property type="entry name" value="uS12_prolyl_hydroxylase"/>
</dbReference>